<dbReference type="Proteomes" id="UP000324758">
    <property type="component" value="Unassembled WGS sequence"/>
</dbReference>
<keyword evidence="2" id="KW-1185">Reference proteome</keyword>
<dbReference type="EMBL" id="VSSS01000037">
    <property type="protein sequence ID" value="TYL92572.1"/>
    <property type="molecule type" value="Genomic_DNA"/>
</dbReference>
<evidence type="ECO:0000313" key="1">
    <source>
        <dbReference type="EMBL" id="TYL92572.1"/>
    </source>
</evidence>
<dbReference type="AlphaFoldDB" id="A0A5D3K9Y1"/>
<accession>A0A5D3K9Y1</accession>
<comment type="caution">
    <text evidence="1">The sequence shown here is derived from an EMBL/GenBank/DDBJ whole genome shotgun (WGS) entry which is preliminary data.</text>
</comment>
<protein>
    <submittedName>
        <fullName evidence="1">Uncharacterized protein</fullName>
    </submittedName>
</protein>
<reference evidence="1 2" key="1">
    <citation type="submission" date="2019-08" db="EMBL/GenBank/DDBJ databases">
        <title>Bradyrhizobium hipponensis sp. nov., a rhizobium isolated from a Lupinus angustifolius root nodule in Tunisia.</title>
        <authorList>
            <person name="Off K."/>
            <person name="Rejili M."/>
            <person name="Mars M."/>
            <person name="Brachmann A."/>
            <person name="Marin M."/>
        </authorList>
    </citation>
    <scope>NUCLEOTIDE SEQUENCE [LARGE SCALE GENOMIC DNA]</scope>
    <source>
        <strain evidence="1 2">CTAW71</strain>
    </source>
</reference>
<organism evidence="1 2">
    <name type="scientific">Bradyrhizobium rifense</name>
    <dbReference type="NCBI Taxonomy" id="515499"/>
    <lineage>
        <taxon>Bacteria</taxon>
        <taxon>Pseudomonadati</taxon>
        <taxon>Pseudomonadota</taxon>
        <taxon>Alphaproteobacteria</taxon>
        <taxon>Hyphomicrobiales</taxon>
        <taxon>Nitrobacteraceae</taxon>
        <taxon>Bradyrhizobium</taxon>
    </lineage>
</organism>
<name>A0A5D3K9Y1_9BRAD</name>
<gene>
    <name evidence="1" type="ORF">FXB40_24290</name>
</gene>
<proteinExistence type="predicted"/>
<sequence>MRQYLLPMRIDVAGLGFGAGQEEILPVTGGVDFGLCVAKSGPIQTKAGFPRALLPASSHSVIVLLTVPSTGSFGSLEPNVWIVSPHAGTGREMALAPGCTRPIWVCKPAFRSSPAFASVTLPAAVEATTMVPINPSRVSCLRQRRILKANTLRTAPPRRSVTLAAVPEELSRTVRCLNMSALCRSQMSLVVAVAVWSLRAFLTRTTDHPPRWRLFKREMSPVDLQNVRISRARAVYGASNFGRERLCFAEQCGGA</sequence>
<evidence type="ECO:0000313" key="2">
    <source>
        <dbReference type="Proteomes" id="UP000324758"/>
    </source>
</evidence>